<protein>
    <submittedName>
        <fullName evidence="1">Uncharacterized protein</fullName>
    </submittedName>
</protein>
<dbReference type="EMBL" id="NRST01000001">
    <property type="protein sequence ID" value="PAW58223.1"/>
    <property type="molecule type" value="Genomic_DNA"/>
</dbReference>
<dbReference type="RefSeq" id="WP_095668787.1">
    <property type="nucleotide sequence ID" value="NZ_NRSS01000003.1"/>
</dbReference>
<comment type="caution">
    <text evidence="1">The sequence shown here is derived from an EMBL/GenBank/DDBJ whole genome shotgun (WGS) entry which is preliminary data.</text>
</comment>
<organism evidence="1 2">
    <name type="scientific">Pseudomonas moraviensis</name>
    <dbReference type="NCBI Taxonomy" id="321662"/>
    <lineage>
        <taxon>Bacteria</taxon>
        <taxon>Pseudomonadati</taxon>
        <taxon>Pseudomonadota</taxon>
        <taxon>Gammaproteobacteria</taxon>
        <taxon>Pseudomonadales</taxon>
        <taxon>Pseudomonadaceae</taxon>
        <taxon>Pseudomonas</taxon>
    </lineage>
</organism>
<proteinExistence type="predicted"/>
<accession>A0A2A2PS31</accession>
<name>A0A2A2PS31_9PSED</name>
<evidence type="ECO:0000313" key="2">
    <source>
        <dbReference type="Proteomes" id="UP000217830"/>
    </source>
</evidence>
<keyword evidence="2" id="KW-1185">Reference proteome</keyword>
<sequence>MAIDPNELSRHDAFNLGLTRTVQALAAVVYRDAPEREKLVKQLEIYLNSKDTGFDGPLLGYYKAPINGALKVIEEIKAAQPKK</sequence>
<dbReference type="AlphaFoldDB" id="A0A2A2PS31"/>
<gene>
    <name evidence="1" type="ORF">CKQ80_23905</name>
</gene>
<evidence type="ECO:0000313" key="1">
    <source>
        <dbReference type="EMBL" id="PAW58223.1"/>
    </source>
</evidence>
<dbReference type="Proteomes" id="UP000217830">
    <property type="component" value="Unassembled WGS sequence"/>
</dbReference>
<reference evidence="1 2" key="1">
    <citation type="submission" date="2017-08" db="EMBL/GenBank/DDBJ databases">
        <title>Draft Genome Sequence of Pseudomonas moraviensis TYU6, isolated from Taxus cuspidata by using PacBio Single-Molecule Real-Time Technology.</title>
        <authorList>
            <person name="Baek K.-H."/>
            <person name="Mishra A.K."/>
        </authorList>
    </citation>
    <scope>NUCLEOTIDE SEQUENCE [LARGE SCALE GENOMIC DNA]</scope>
    <source>
        <strain evidence="1 2">TYU6</strain>
    </source>
</reference>